<proteinExistence type="predicted"/>
<dbReference type="EMBL" id="JAERWK010000014">
    <property type="protein sequence ID" value="MBM9467829.1"/>
    <property type="molecule type" value="Genomic_DNA"/>
</dbReference>
<evidence type="ECO:0000313" key="3">
    <source>
        <dbReference type="Proteomes" id="UP000663792"/>
    </source>
</evidence>
<protein>
    <submittedName>
        <fullName evidence="2">DUF1707 domain-containing protein</fullName>
    </submittedName>
</protein>
<feature type="domain" description="DUF1707" evidence="1">
    <location>
        <begin position="10"/>
        <end position="62"/>
    </location>
</feature>
<accession>A0A939C242</accession>
<organism evidence="2 3">
    <name type="scientific">Nakamurella leprariae</name>
    <dbReference type="NCBI Taxonomy" id="2803911"/>
    <lineage>
        <taxon>Bacteria</taxon>
        <taxon>Bacillati</taxon>
        <taxon>Actinomycetota</taxon>
        <taxon>Actinomycetes</taxon>
        <taxon>Nakamurellales</taxon>
        <taxon>Nakamurellaceae</taxon>
        <taxon>Nakamurella</taxon>
    </lineage>
</organism>
<dbReference type="AlphaFoldDB" id="A0A939C242"/>
<dbReference type="PANTHER" id="PTHR40763">
    <property type="entry name" value="MEMBRANE PROTEIN-RELATED"/>
    <property type="match status" value="1"/>
</dbReference>
<dbReference type="InterPro" id="IPR012551">
    <property type="entry name" value="DUF1707_SHOCT-like"/>
</dbReference>
<evidence type="ECO:0000259" key="1">
    <source>
        <dbReference type="Pfam" id="PF08044"/>
    </source>
</evidence>
<sequence length="229" mass="24028">MTAPVPPRDLRVSDEERRHVLQLLERATGRGLIDLGEYTERSATVIAARTRGELNAVLLDLPGLAAAVASGAPGPGTPPASWTAGAPALPAGPAALEPDGGAAVATGGVLELTGWSSRTYRGYWTVPPRIVVAGTGAGTRLDFSQAQLTSSMVTVEFRSNYGGNAELVVPRGTDVRLEVQMRGGSLHNKVPPGSATGHLTVVLTGIKKQGSITVRHPKQGWQARIEQWF</sequence>
<gene>
    <name evidence="2" type="ORF">JL106_11100</name>
</gene>
<dbReference type="Pfam" id="PF08044">
    <property type="entry name" value="DUF1707"/>
    <property type="match status" value="1"/>
</dbReference>
<reference evidence="2" key="1">
    <citation type="submission" date="2021-01" db="EMBL/GenBank/DDBJ databases">
        <title>YIM 132084 draft genome.</title>
        <authorList>
            <person name="An D."/>
        </authorList>
    </citation>
    <scope>NUCLEOTIDE SEQUENCE</scope>
    <source>
        <strain evidence="2">YIM 132084</strain>
    </source>
</reference>
<dbReference type="PANTHER" id="PTHR40763:SF5">
    <property type="entry name" value="MEMBRANE PROTEIN"/>
    <property type="match status" value="1"/>
</dbReference>
<dbReference type="Proteomes" id="UP000663792">
    <property type="component" value="Unassembled WGS sequence"/>
</dbReference>
<dbReference type="RefSeq" id="WP_205260792.1">
    <property type="nucleotide sequence ID" value="NZ_JAERWK010000014.1"/>
</dbReference>
<keyword evidence="3" id="KW-1185">Reference proteome</keyword>
<comment type="caution">
    <text evidence="2">The sequence shown here is derived from an EMBL/GenBank/DDBJ whole genome shotgun (WGS) entry which is preliminary data.</text>
</comment>
<evidence type="ECO:0000313" key="2">
    <source>
        <dbReference type="EMBL" id="MBM9467829.1"/>
    </source>
</evidence>
<name>A0A939C242_9ACTN</name>